<dbReference type="SUPFAM" id="SSF54403">
    <property type="entry name" value="Cystatin/monellin"/>
    <property type="match status" value="1"/>
</dbReference>
<dbReference type="PANTHER" id="PTHR28591">
    <property type="entry name" value="LATEXIN"/>
    <property type="match status" value="1"/>
</dbReference>
<comment type="similarity">
    <text evidence="1 4">Belongs to the protease inhibitor I47 (latexin) family.</text>
</comment>
<dbReference type="InterPro" id="IPR049897">
    <property type="entry name" value="CYSTATIN_LXN"/>
</dbReference>
<name>A0ABD0PHW0_CIRMR</name>
<evidence type="ECO:0000313" key="7">
    <source>
        <dbReference type="Proteomes" id="UP001529510"/>
    </source>
</evidence>
<evidence type="ECO:0000256" key="1">
    <source>
        <dbReference type="ARBA" id="ARBA00010083"/>
    </source>
</evidence>
<evidence type="ECO:0000256" key="4">
    <source>
        <dbReference type="PROSITE-ProRule" id="PRU01377"/>
    </source>
</evidence>
<dbReference type="InterPro" id="IPR009684">
    <property type="entry name" value="Latexin"/>
</dbReference>
<feature type="non-terminal residue" evidence="6">
    <location>
        <position position="1"/>
    </location>
</feature>
<evidence type="ECO:0000259" key="5">
    <source>
        <dbReference type="PROSITE" id="PS52033"/>
    </source>
</evidence>
<comment type="caution">
    <text evidence="6">The sequence shown here is derived from an EMBL/GenBank/DDBJ whole genome shotgun (WGS) entry which is preliminary data.</text>
</comment>
<protein>
    <recommendedName>
        <fullName evidence="5">Cystatin LXN-type domain-containing protein</fullName>
    </recommendedName>
</protein>
<evidence type="ECO:0000313" key="6">
    <source>
        <dbReference type="EMBL" id="KAL0173467.1"/>
    </source>
</evidence>
<dbReference type="PROSITE" id="PS52033">
    <property type="entry name" value="CYSTATIN_LXN"/>
    <property type="match status" value="1"/>
</dbReference>
<keyword evidence="3" id="KW-0677">Repeat</keyword>
<dbReference type="EMBL" id="JAMKFB020000015">
    <property type="protein sequence ID" value="KAL0173467.1"/>
    <property type="molecule type" value="Genomic_DNA"/>
</dbReference>
<accession>A0ABD0PHW0</accession>
<dbReference type="GO" id="GO:0008191">
    <property type="term" value="F:metalloendopeptidase inhibitor activity"/>
    <property type="evidence" value="ECO:0007669"/>
    <property type="project" value="UniProtKB-UniRule"/>
</dbReference>
<evidence type="ECO:0000256" key="2">
    <source>
        <dbReference type="ARBA" id="ARBA00022690"/>
    </source>
</evidence>
<dbReference type="InterPro" id="IPR046350">
    <property type="entry name" value="Cystatin_sf"/>
</dbReference>
<feature type="non-terminal residue" evidence="6">
    <location>
        <position position="114"/>
    </location>
</feature>
<organism evidence="6 7">
    <name type="scientific">Cirrhinus mrigala</name>
    <name type="common">Mrigala</name>
    <dbReference type="NCBI Taxonomy" id="683832"/>
    <lineage>
        <taxon>Eukaryota</taxon>
        <taxon>Metazoa</taxon>
        <taxon>Chordata</taxon>
        <taxon>Craniata</taxon>
        <taxon>Vertebrata</taxon>
        <taxon>Euteleostomi</taxon>
        <taxon>Actinopterygii</taxon>
        <taxon>Neopterygii</taxon>
        <taxon>Teleostei</taxon>
        <taxon>Ostariophysi</taxon>
        <taxon>Cypriniformes</taxon>
        <taxon>Cyprinidae</taxon>
        <taxon>Labeoninae</taxon>
        <taxon>Labeonini</taxon>
        <taxon>Cirrhinus</taxon>
    </lineage>
</organism>
<proteinExistence type="inferred from homology"/>
<keyword evidence="2 4" id="KW-0646">Protease inhibitor</keyword>
<dbReference type="PANTHER" id="PTHR28591:SF1">
    <property type="entry name" value="LATEXIN"/>
    <property type="match status" value="1"/>
</dbReference>
<reference evidence="6 7" key="1">
    <citation type="submission" date="2024-05" db="EMBL/GenBank/DDBJ databases">
        <title>Genome sequencing and assembly of Indian major carp, Cirrhinus mrigala (Hamilton, 1822).</title>
        <authorList>
            <person name="Mohindra V."/>
            <person name="Chowdhury L.M."/>
            <person name="Lal K."/>
            <person name="Jena J.K."/>
        </authorList>
    </citation>
    <scope>NUCLEOTIDE SEQUENCE [LARGE SCALE GENOMIC DNA]</scope>
    <source>
        <strain evidence="6">CM1030</strain>
        <tissue evidence="6">Blood</tissue>
    </source>
</reference>
<feature type="domain" description="Cystatin LXN-type" evidence="5">
    <location>
        <begin position="40"/>
        <end position="114"/>
    </location>
</feature>
<dbReference type="AlphaFoldDB" id="A0ABD0PHW0"/>
<gene>
    <name evidence="6" type="ORF">M9458_029435</name>
</gene>
<keyword evidence="7" id="KW-1185">Reference proteome</keyword>
<evidence type="ECO:0000256" key="3">
    <source>
        <dbReference type="ARBA" id="ARBA00022737"/>
    </source>
</evidence>
<dbReference type="Proteomes" id="UP001529510">
    <property type="component" value="Unassembled WGS sequence"/>
</dbReference>
<dbReference type="Pfam" id="PF06907">
    <property type="entry name" value="LXN"/>
    <property type="match status" value="1"/>
</dbReference>
<sequence>TEPHTPPDVQLHCEALQQINTTVEDEAFYQNYSAPNSTVSAHDLPDSYGHMSEEMLPFWRLGRVAASFIMLRESSEDTEFNMVQVASVTQQVSANTHLPLYSQNYSTKTHAETE</sequence>
<dbReference type="Gene3D" id="3.10.450.10">
    <property type="match status" value="1"/>
</dbReference>